<gene>
    <name evidence="2" type="ORF">SZL87_01390</name>
</gene>
<evidence type="ECO:0000313" key="3">
    <source>
        <dbReference type="Proteomes" id="UP001387110"/>
    </source>
</evidence>
<dbReference type="Proteomes" id="UP001387110">
    <property type="component" value="Unassembled WGS sequence"/>
</dbReference>
<name>A0ABU8EDQ2_9BACL</name>
<dbReference type="Pfam" id="PF11368">
    <property type="entry name" value="DUF3169"/>
    <property type="match status" value="1"/>
</dbReference>
<feature type="transmembrane region" description="Helical" evidence="1">
    <location>
        <begin position="94"/>
        <end position="112"/>
    </location>
</feature>
<organism evidence="2 3">
    <name type="scientific">Exiguobacterium indicum</name>
    <dbReference type="NCBI Taxonomy" id="296995"/>
    <lineage>
        <taxon>Bacteria</taxon>
        <taxon>Bacillati</taxon>
        <taxon>Bacillota</taxon>
        <taxon>Bacilli</taxon>
        <taxon>Bacillales</taxon>
        <taxon>Bacillales Family XII. Incertae Sedis</taxon>
        <taxon>Exiguobacterium</taxon>
    </lineage>
</organism>
<keyword evidence="1" id="KW-0812">Transmembrane</keyword>
<feature type="transmembrane region" description="Helical" evidence="1">
    <location>
        <begin position="118"/>
        <end position="138"/>
    </location>
</feature>
<comment type="caution">
    <text evidence="2">The sequence shown here is derived from an EMBL/GenBank/DDBJ whole genome shotgun (WGS) entry which is preliminary data.</text>
</comment>
<accession>A0ABU8EDQ2</accession>
<evidence type="ECO:0000313" key="2">
    <source>
        <dbReference type="EMBL" id="MEI4461070.1"/>
    </source>
</evidence>
<protein>
    <submittedName>
        <fullName evidence="2">DUF3169 family protein</fullName>
    </submittedName>
</protein>
<evidence type="ECO:0000256" key="1">
    <source>
        <dbReference type="SAM" id="Phobius"/>
    </source>
</evidence>
<sequence>MNKEAVKVIIAALLGGISSYFVMFVLKNTHLSQFERSLYLDYIFIGLFVILTILTLSYIVRYLQIRQLTKRSDSSDEEDAIDDQVNRYYADGMMIVQFSNLLSIGLASFSIIENQFGLHLILSGFFYVISCIASIYFLNLMRQIYPNRYFPKYSEKNYAEKLFAASDDGERHVMFEGLIRSQSLLQFLLMGIIVVLVVYSYETGQSQIFAISLLIIALIWSNAKYFLHVRNR</sequence>
<feature type="transmembrane region" description="Helical" evidence="1">
    <location>
        <begin position="38"/>
        <end position="60"/>
    </location>
</feature>
<dbReference type="InterPro" id="IPR021509">
    <property type="entry name" value="DUF3169"/>
</dbReference>
<keyword evidence="1" id="KW-0472">Membrane</keyword>
<keyword evidence="1" id="KW-1133">Transmembrane helix</keyword>
<dbReference type="EMBL" id="JBAWKY010000001">
    <property type="protein sequence ID" value="MEI4461070.1"/>
    <property type="molecule type" value="Genomic_DNA"/>
</dbReference>
<feature type="transmembrane region" description="Helical" evidence="1">
    <location>
        <begin position="7"/>
        <end position="26"/>
    </location>
</feature>
<proteinExistence type="predicted"/>
<feature type="transmembrane region" description="Helical" evidence="1">
    <location>
        <begin position="184"/>
        <end position="201"/>
    </location>
</feature>
<reference evidence="2 3" key="1">
    <citation type="submission" date="2023-12" db="EMBL/GenBank/DDBJ databases">
        <authorList>
            <person name="Easwaran N."/>
            <person name="Lazarus H.P.S."/>
        </authorList>
    </citation>
    <scope>NUCLEOTIDE SEQUENCE [LARGE SCALE GENOMIC DNA]</scope>
    <source>
        <strain evidence="2 3">VIT-2023</strain>
    </source>
</reference>
<keyword evidence="3" id="KW-1185">Reference proteome</keyword>
<feature type="transmembrane region" description="Helical" evidence="1">
    <location>
        <begin position="207"/>
        <end position="227"/>
    </location>
</feature>
<dbReference type="RefSeq" id="WP_336448881.1">
    <property type="nucleotide sequence ID" value="NZ_JBAWKY010000001.1"/>
</dbReference>